<evidence type="ECO:0000313" key="2">
    <source>
        <dbReference type="Proteomes" id="UP000075324"/>
    </source>
</evidence>
<gene>
    <name evidence="1" type="ORF">B4110_0337</name>
</gene>
<organism evidence="1 2">
    <name type="scientific">Parageobacillus toebii</name>
    <dbReference type="NCBI Taxonomy" id="153151"/>
    <lineage>
        <taxon>Bacteria</taxon>
        <taxon>Bacillati</taxon>
        <taxon>Bacillota</taxon>
        <taxon>Bacilli</taxon>
        <taxon>Bacillales</taxon>
        <taxon>Anoxybacillaceae</taxon>
        <taxon>Parageobacillus</taxon>
    </lineage>
</organism>
<dbReference type="Proteomes" id="UP000075324">
    <property type="component" value="Unassembled WGS sequence"/>
</dbReference>
<comment type="caution">
    <text evidence="1">The sequence shown here is derived from an EMBL/GenBank/DDBJ whole genome shotgun (WGS) entry which is preliminary data.</text>
</comment>
<dbReference type="AlphaFoldDB" id="A0A150N6Y4"/>
<dbReference type="PATRIC" id="fig|153151.4.peg.439"/>
<protein>
    <submittedName>
        <fullName evidence="1">Uncharacterized protein</fullName>
    </submittedName>
</protein>
<reference evidence="1 2" key="1">
    <citation type="submission" date="2016-01" db="EMBL/GenBank/DDBJ databases">
        <title>Draft Genome Sequences of Seven Thermophilic Sporeformers Isolated from Foods.</title>
        <authorList>
            <person name="Berendsen E.M."/>
            <person name="Wells-Bennik M.H."/>
            <person name="Krawcyk A.O."/>
            <person name="De Jong A."/>
            <person name="Holsappel S."/>
            <person name="Eijlander R.T."/>
            <person name="Kuipers O.P."/>
        </authorList>
    </citation>
    <scope>NUCLEOTIDE SEQUENCE [LARGE SCALE GENOMIC DNA]</scope>
    <source>
        <strain evidence="1 2">B4110</strain>
    </source>
</reference>
<evidence type="ECO:0000313" key="1">
    <source>
        <dbReference type="EMBL" id="KYD32448.1"/>
    </source>
</evidence>
<accession>A0A150N6Y4</accession>
<dbReference type="EMBL" id="LQYW01000013">
    <property type="protein sequence ID" value="KYD32448.1"/>
    <property type="molecule type" value="Genomic_DNA"/>
</dbReference>
<proteinExistence type="predicted"/>
<name>A0A150N6Y4_9BACL</name>
<sequence length="83" mass="10361">MKDTTLKPEQCFYLTYEELKPCSFQNVDDTSIQCFYLTYEELKQRLCKSRTERVKRFYLTYEELKQFWSNDQYARTFRFLSYL</sequence>